<evidence type="ECO:0000313" key="3">
    <source>
        <dbReference type="EMBL" id="QIN30562.1"/>
    </source>
</evidence>
<dbReference type="CDD" id="cd07581">
    <property type="entry name" value="nitrilase_3"/>
    <property type="match status" value="1"/>
</dbReference>
<feature type="domain" description="CN hydrolase" evidence="2">
    <location>
        <begin position="1"/>
        <end position="240"/>
    </location>
</feature>
<dbReference type="EMBL" id="CP035810">
    <property type="protein sequence ID" value="QIN30562.1"/>
    <property type="molecule type" value="Genomic_DNA"/>
</dbReference>
<evidence type="ECO:0000313" key="4">
    <source>
        <dbReference type="Proteomes" id="UP000501518"/>
    </source>
</evidence>
<evidence type="ECO:0000256" key="1">
    <source>
        <dbReference type="ARBA" id="ARBA00010613"/>
    </source>
</evidence>
<dbReference type="GO" id="GO:0016787">
    <property type="term" value="F:hydrolase activity"/>
    <property type="evidence" value="ECO:0007669"/>
    <property type="project" value="UniProtKB-KW"/>
</dbReference>
<comment type="similarity">
    <text evidence="1">Belongs to the carbon-nitrogen hydrolase superfamily. NIT1/NIT2 family.</text>
</comment>
<keyword evidence="3" id="KW-0378">Hydrolase</keyword>
<dbReference type="Proteomes" id="UP000501518">
    <property type="component" value="Chromosome"/>
</dbReference>
<dbReference type="KEGG" id="blut:EW640_11400"/>
<dbReference type="PROSITE" id="PS01227">
    <property type="entry name" value="UPF0012"/>
    <property type="match status" value="1"/>
</dbReference>
<dbReference type="PANTHER" id="PTHR23088:SF27">
    <property type="entry name" value="DEAMINATED GLUTATHIONE AMIDASE"/>
    <property type="match status" value="1"/>
</dbReference>
<dbReference type="PANTHER" id="PTHR23088">
    <property type="entry name" value="NITRILASE-RELATED"/>
    <property type="match status" value="1"/>
</dbReference>
<dbReference type="Gene3D" id="3.60.110.10">
    <property type="entry name" value="Carbon-nitrogen hydrolase"/>
    <property type="match status" value="1"/>
</dbReference>
<organism evidence="3 4">
    <name type="scientific">Brevibacterium luteolum</name>
    <dbReference type="NCBI Taxonomy" id="199591"/>
    <lineage>
        <taxon>Bacteria</taxon>
        <taxon>Bacillati</taxon>
        <taxon>Actinomycetota</taxon>
        <taxon>Actinomycetes</taxon>
        <taxon>Micrococcales</taxon>
        <taxon>Brevibacteriaceae</taxon>
        <taxon>Brevibacterium</taxon>
    </lineage>
</organism>
<gene>
    <name evidence="3" type="ORF">EW640_11400</name>
</gene>
<accession>A0A6G8L0H7</accession>
<proteinExistence type="inferred from homology"/>
<protein>
    <submittedName>
        <fullName evidence="3">Carbon-nitrogen hydrolase family protein</fullName>
    </submittedName>
</protein>
<dbReference type="InterPro" id="IPR001110">
    <property type="entry name" value="UPF0012_CS"/>
</dbReference>
<dbReference type="PROSITE" id="PS50263">
    <property type="entry name" value="CN_HYDROLASE"/>
    <property type="match status" value="1"/>
</dbReference>
<dbReference type="SUPFAM" id="SSF56317">
    <property type="entry name" value="Carbon-nitrogen hydrolase"/>
    <property type="match status" value="1"/>
</dbReference>
<evidence type="ECO:0000259" key="2">
    <source>
        <dbReference type="PROSITE" id="PS50263"/>
    </source>
</evidence>
<dbReference type="InterPro" id="IPR003010">
    <property type="entry name" value="C-N_Hydrolase"/>
</dbReference>
<dbReference type="Pfam" id="PF00795">
    <property type="entry name" value="CN_hydrolase"/>
    <property type="match status" value="1"/>
</dbReference>
<name>A0A6G8L0H7_9MICO</name>
<reference evidence="3 4" key="1">
    <citation type="submission" date="2019-02" db="EMBL/GenBank/DDBJ databases">
        <title>Complete Genome Sequence and Methylome Analysis of Brevibacterium luteolum NEB1784.</title>
        <authorList>
            <person name="Fomenkov A."/>
            <person name="Roberts R.J."/>
        </authorList>
    </citation>
    <scope>NUCLEOTIDE SEQUENCE [LARGE SCALE GENOMIC DNA]</scope>
    <source>
        <strain evidence="3 4">NEB1784</strain>
    </source>
</reference>
<dbReference type="InterPro" id="IPR036526">
    <property type="entry name" value="C-N_Hydrolase_sf"/>
</dbReference>
<dbReference type="AlphaFoldDB" id="A0A6G8L0H7"/>
<sequence>MRVSVAQYAAGQDVDENLQVATKLIKAAGKQADLVVLPENAMYADPTKKDPERSHHEAFDGSFVTSLSKTASSAGVDVVVGITETSDQDRPFNTLVHINAVGETAGVYRKIHLYDAFGYRESDKIVPADITEPYVFELNGVHVGLLTCYDLRFPEITRWVVNGGADVVALPAAWAVGPAKELHWETLIRARAIENTIYFAASGQTGPHCTGQSMIADPMGTVVACAGEAGEEFVIAEVDTSRIASVRATNPSLDNRRFTISPIR</sequence>